<reference evidence="8" key="1">
    <citation type="journal article" date="2015" name="Proc. Natl. Acad. Sci. U.S.A.">
        <title>Genome sequence of the Asian Tiger mosquito, Aedes albopictus, reveals insights into its biology, genetics, and evolution.</title>
        <authorList>
            <person name="Chen X.G."/>
            <person name="Jiang X."/>
            <person name="Gu J."/>
            <person name="Xu M."/>
            <person name="Wu Y."/>
            <person name="Deng Y."/>
            <person name="Zhang C."/>
            <person name="Bonizzoni M."/>
            <person name="Dermauw W."/>
            <person name="Vontas J."/>
            <person name="Armbruster P."/>
            <person name="Huang X."/>
            <person name="Yang Y."/>
            <person name="Zhang H."/>
            <person name="He W."/>
            <person name="Peng H."/>
            <person name="Liu Y."/>
            <person name="Wu K."/>
            <person name="Chen J."/>
            <person name="Lirakis M."/>
            <person name="Topalis P."/>
            <person name="Van Leeuwen T."/>
            <person name="Hall A.B."/>
            <person name="Jiang X."/>
            <person name="Thorpe C."/>
            <person name="Mueller R.L."/>
            <person name="Sun C."/>
            <person name="Waterhouse R.M."/>
            <person name="Yan G."/>
            <person name="Tu Z.J."/>
            <person name="Fang X."/>
            <person name="James A.A."/>
        </authorList>
    </citation>
    <scope>NUCLEOTIDE SEQUENCE [LARGE SCALE GENOMIC DNA]</scope>
    <source>
        <strain evidence="8">Foshan</strain>
    </source>
</reference>
<evidence type="ECO:0000256" key="5">
    <source>
        <dbReference type="ARBA" id="ARBA00023242"/>
    </source>
</evidence>
<evidence type="ECO:0000256" key="1">
    <source>
        <dbReference type="ARBA" id="ARBA00004123"/>
    </source>
</evidence>
<accession>A0ABM1Z7N4</accession>
<keyword evidence="5" id="KW-0539">Nucleus</keyword>
<keyword evidence="4" id="KW-0862">Zinc</keyword>
<dbReference type="Proteomes" id="UP000069940">
    <property type="component" value="Unassembled WGS sequence"/>
</dbReference>
<dbReference type="GeneID" id="134288691"/>
<organism evidence="7 8">
    <name type="scientific">Aedes albopictus</name>
    <name type="common">Asian tiger mosquito</name>
    <name type="synonym">Stegomyia albopicta</name>
    <dbReference type="NCBI Taxonomy" id="7160"/>
    <lineage>
        <taxon>Eukaryota</taxon>
        <taxon>Metazoa</taxon>
        <taxon>Ecdysozoa</taxon>
        <taxon>Arthropoda</taxon>
        <taxon>Hexapoda</taxon>
        <taxon>Insecta</taxon>
        <taxon>Pterygota</taxon>
        <taxon>Neoptera</taxon>
        <taxon>Endopterygota</taxon>
        <taxon>Diptera</taxon>
        <taxon>Nematocera</taxon>
        <taxon>Culicoidea</taxon>
        <taxon>Culicidae</taxon>
        <taxon>Culicinae</taxon>
        <taxon>Aedini</taxon>
        <taxon>Aedes</taxon>
        <taxon>Stegomyia</taxon>
    </lineage>
</organism>
<keyword evidence="3" id="KW-0863">Zinc-finger</keyword>
<keyword evidence="8" id="KW-1185">Reference proteome</keyword>
<evidence type="ECO:0000256" key="4">
    <source>
        <dbReference type="ARBA" id="ARBA00022833"/>
    </source>
</evidence>
<dbReference type="PANTHER" id="PTHR46481">
    <property type="entry name" value="ZINC FINGER BED DOMAIN-CONTAINING PROTEIN 4"/>
    <property type="match status" value="1"/>
</dbReference>
<evidence type="ECO:0000256" key="3">
    <source>
        <dbReference type="ARBA" id="ARBA00022771"/>
    </source>
</evidence>
<dbReference type="PANTHER" id="PTHR46481:SF10">
    <property type="entry name" value="ZINC FINGER BED DOMAIN-CONTAINING PROTEIN 39"/>
    <property type="match status" value="1"/>
</dbReference>
<keyword evidence="2" id="KW-0479">Metal-binding</keyword>
<dbReference type="SUPFAM" id="SSF53098">
    <property type="entry name" value="Ribonuclease H-like"/>
    <property type="match status" value="1"/>
</dbReference>
<feature type="domain" description="HAT C-terminal dimerisation" evidence="6">
    <location>
        <begin position="291"/>
        <end position="357"/>
    </location>
</feature>
<dbReference type="EnsemblMetazoa" id="AALFPA23_015838.R23077">
    <property type="protein sequence ID" value="AALFPA23_015838.P23077"/>
    <property type="gene ID" value="AALFPA23_015838"/>
</dbReference>
<name>A0ABM1Z7N4_AEDAL</name>
<comment type="subcellular location">
    <subcellularLocation>
        <location evidence="1">Nucleus</location>
    </subcellularLocation>
</comment>
<sequence>MLDFSRELLPNYDEIPENDLPVIVEPNLTGVRCAAHDIQLSVNDVFKQKTVAKFLAKVRKLVKTLRSQPYVNTFRKDNSKNLPKLDGDTRWGSSYEMVNRIKELQPCILELLPANLQKEYNEKFWQTVDRFVQSTFPLYILTKRIQEESLTCGTMYLCWKECCLELAEIRDPLAKQLLEALQKRQGMWFDNPAFLAALFVDPRMHEFDPPVLSANQKEIAVRHIMVTWKSLRTLKGTSSTAASSSPTPSTSTESFARVAKLLTNNRQDKPSDVGEMEKRIRKLPLEISAPLDADVIRYWEARKRIDKELAEVAIIVSQLPCTQVSVERTFNGLGQILTKTRMRLGSLSLSTILFVKANGKLFEEHYFQYDL</sequence>
<evidence type="ECO:0000313" key="8">
    <source>
        <dbReference type="Proteomes" id="UP000069940"/>
    </source>
</evidence>
<proteinExistence type="predicted"/>
<dbReference type="InterPro" id="IPR052035">
    <property type="entry name" value="ZnF_BED_domain_contain"/>
</dbReference>
<evidence type="ECO:0000256" key="2">
    <source>
        <dbReference type="ARBA" id="ARBA00022723"/>
    </source>
</evidence>
<protein>
    <recommendedName>
        <fullName evidence="6">HAT C-terminal dimerisation domain-containing protein</fullName>
    </recommendedName>
</protein>
<evidence type="ECO:0000313" key="7">
    <source>
        <dbReference type="EnsemblMetazoa" id="AALFPA23_015838.P23077"/>
    </source>
</evidence>
<dbReference type="InterPro" id="IPR012337">
    <property type="entry name" value="RNaseH-like_sf"/>
</dbReference>
<evidence type="ECO:0000259" key="6">
    <source>
        <dbReference type="Pfam" id="PF05699"/>
    </source>
</evidence>
<reference evidence="7" key="2">
    <citation type="submission" date="2025-05" db="UniProtKB">
        <authorList>
            <consortium name="EnsemblMetazoa"/>
        </authorList>
    </citation>
    <scope>IDENTIFICATION</scope>
    <source>
        <strain evidence="7">Foshan</strain>
    </source>
</reference>
<dbReference type="RefSeq" id="XP_062710304.1">
    <property type="nucleotide sequence ID" value="XM_062854320.1"/>
</dbReference>
<dbReference type="Pfam" id="PF05699">
    <property type="entry name" value="Dimer_Tnp_hAT"/>
    <property type="match status" value="1"/>
</dbReference>
<dbReference type="InterPro" id="IPR008906">
    <property type="entry name" value="HATC_C_dom"/>
</dbReference>